<feature type="coiled-coil region" evidence="1">
    <location>
        <begin position="69"/>
        <end position="110"/>
    </location>
</feature>
<dbReference type="OrthoDB" id="3633556at2759"/>
<sequence>MRSGSRLLSGASMETGSMLLEHTLLTSGEIAESSGVYASWPAHRVDQQTYLRSRTSSQILSAFHTDARYRKLMDVHLKLEDERRRLDKKLEFHEHELEEVKERLELMLRRTSAMRNSTFLGAQRLSLR</sequence>
<proteinExistence type="predicted"/>
<keyword evidence="1" id="KW-0175">Coiled coil</keyword>
<evidence type="ECO:0000256" key="1">
    <source>
        <dbReference type="SAM" id="Coils"/>
    </source>
</evidence>
<evidence type="ECO:0000313" key="3">
    <source>
        <dbReference type="Proteomes" id="UP000230002"/>
    </source>
</evidence>
<keyword evidence="3" id="KW-1185">Reference proteome</keyword>
<reference evidence="2 3" key="1">
    <citation type="journal article" date="2015" name="Sci. Rep.">
        <title>Chromosome-level genome map provides insights into diverse defense mechanisms in the medicinal fungus Ganoderma sinense.</title>
        <authorList>
            <person name="Zhu Y."/>
            <person name="Xu J."/>
            <person name="Sun C."/>
            <person name="Zhou S."/>
            <person name="Xu H."/>
            <person name="Nelson D.R."/>
            <person name="Qian J."/>
            <person name="Song J."/>
            <person name="Luo H."/>
            <person name="Xiang L."/>
            <person name="Li Y."/>
            <person name="Xu Z."/>
            <person name="Ji A."/>
            <person name="Wang L."/>
            <person name="Lu S."/>
            <person name="Hayward A."/>
            <person name="Sun W."/>
            <person name="Li X."/>
            <person name="Schwartz D.C."/>
            <person name="Wang Y."/>
            <person name="Chen S."/>
        </authorList>
    </citation>
    <scope>NUCLEOTIDE SEQUENCE [LARGE SCALE GENOMIC DNA]</scope>
    <source>
        <strain evidence="2 3">ZZ0214-1</strain>
    </source>
</reference>
<dbReference type="EMBL" id="AYKW01000012">
    <property type="protein sequence ID" value="PIL31437.1"/>
    <property type="molecule type" value="Genomic_DNA"/>
</dbReference>
<dbReference type="Proteomes" id="UP000230002">
    <property type="component" value="Unassembled WGS sequence"/>
</dbReference>
<gene>
    <name evidence="2" type="ORF">GSI_06138</name>
</gene>
<evidence type="ECO:0000313" key="2">
    <source>
        <dbReference type="EMBL" id="PIL31437.1"/>
    </source>
</evidence>
<protein>
    <submittedName>
        <fullName evidence="2">Uncharacterized protein</fullName>
    </submittedName>
</protein>
<dbReference type="STRING" id="1077348.A0A2G8SCF2"/>
<accession>A0A2G8SCF2</accession>
<comment type="caution">
    <text evidence="2">The sequence shown here is derived from an EMBL/GenBank/DDBJ whole genome shotgun (WGS) entry which is preliminary data.</text>
</comment>
<organism evidence="2 3">
    <name type="scientific">Ganoderma sinense ZZ0214-1</name>
    <dbReference type="NCBI Taxonomy" id="1077348"/>
    <lineage>
        <taxon>Eukaryota</taxon>
        <taxon>Fungi</taxon>
        <taxon>Dikarya</taxon>
        <taxon>Basidiomycota</taxon>
        <taxon>Agaricomycotina</taxon>
        <taxon>Agaricomycetes</taxon>
        <taxon>Polyporales</taxon>
        <taxon>Polyporaceae</taxon>
        <taxon>Ganoderma</taxon>
    </lineage>
</organism>
<name>A0A2G8SCF2_9APHY</name>
<dbReference type="AlphaFoldDB" id="A0A2G8SCF2"/>